<keyword evidence="2" id="KW-1185">Reference proteome</keyword>
<reference evidence="1 2" key="1">
    <citation type="journal article" date="2022" name="Plant J.">
        <title>Chromosome-level genome of Camellia lanceoleosa provides a valuable resource for understanding genome evolution and self-incompatibility.</title>
        <authorList>
            <person name="Gong W."/>
            <person name="Xiao S."/>
            <person name="Wang L."/>
            <person name="Liao Z."/>
            <person name="Chang Y."/>
            <person name="Mo W."/>
            <person name="Hu G."/>
            <person name="Li W."/>
            <person name="Zhao G."/>
            <person name="Zhu H."/>
            <person name="Hu X."/>
            <person name="Ji K."/>
            <person name="Xiang X."/>
            <person name="Song Q."/>
            <person name="Yuan D."/>
            <person name="Jin S."/>
            <person name="Zhang L."/>
        </authorList>
    </citation>
    <scope>NUCLEOTIDE SEQUENCE [LARGE SCALE GENOMIC DNA]</scope>
    <source>
        <strain evidence="1">SQ_2022a</strain>
    </source>
</reference>
<evidence type="ECO:0000313" key="2">
    <source>
        <dbReference type="Proteomes" id="UP001060215"/>
    </source>
</evidence>
<dbReference type="EMBL" id="CM045771">
    <property type="protein sequence ID" value="KAI7989494.1"/>
    <property type="molecule type" value="Genomic_DNA"/>
</dbReference>
<accession>A0ACC0FMD1</accession>
<protein>
    <submittedName>
        <fullName evidence="1">Uncharacterized protein</fullName>
    </submittedName>
</protein>
<sequence length="920" mass="100331">MRHEKQENVMFPGDMWHEKQENVMLPGQTCPPQRFQGDHMENRILRPPSGNFDVDSLGGSSRKRKSTLMDQPGAISESNFQYCSPWESNAQQANLLSGAQVEENTHGLCLNQTKAIEPTTSRHQFENDHFHHQNCYSGSWMTSNENFHGNGSKNMSNAFSHVPPHPLEYEGSFDSFNMQAGESVVVSNWQPQAHNMLGPSEGYTSFPFSKPYDAHTGKVQGASHFEELMSSGIKNHVTDQMALGMCNTPSKSVSAEILQQSFLKPRGHSDVMDRRTCSQENKESEISYELRQSSHCTNNGGINYVPTVEAASLGSSLCIEQNRNISLLQNEVQFGSSGSLGACLGKNFETEEQSLGDGSVKIKEKTEASDMMNLKHPLPEESSSKTASPANIVENGQKSGPDEKSKSHLGKAASVVSEKLWDGPLQLNSSVTVSAVAFFKSGEKLLDTNWGESVEVKGKVRLEAFEKYIQDLPRSRNRGLMVISLCWKEGSSETGLKGMKEIAKGYKKGERVGFAKLSPGIDLYICPRSDAIITILAKYGFFKGMAAVEDNRDSMIGCVVWRRNKTSSNSVVKKPESKSNCSQPLNSPSDSPMLQAAEKHLSVTKPTQASSEGVGKSGCESKNVNNSSKIPIEISNSFLGPNSLLTTSSVPGDSTSTPVGLPKPVVETHLTCCSGSEQPKASELLKEITSLSDDDDLPEYDFTTACGISQTNMSKPSGTVLLDKIPLTEGIRNTGRSVLPGTPNVLDHSMLPRPPLKKICEGEPQIPVFPSREERQSIQNKVSTTLVGAATVFAPPKNLFDDDDDMPEWCPPELRRQSLVETVRASTTMSSELPNPTFRTSAQGPPRPGFPSATYRSFSSQASHPTFHCPTKGPPPPPARPPERGLSSSMGLNATSILGPPPNSGVRLPFHPVDKRRPRT</sequence>
<organism evidence="1 2">
    <name type="scientific">Camellia lanceoleosa</name>
    <dbReference type="NCBI Taxonomy" id="1840588"/>
    <lineage>
        <taxon>Eukaryota</taxon>
        <taxon>Viridiplantae</taxon>
        <taxon>Streptophyta</taxon>
        <taxon>Embryophyta</taxon>
        <taxon>Tracheophyta</taxon>
        <taxon>Spermatophyta</taxon>
        <taxon>Magnoliopsida</taxon>
        <taxon>eudicotyledons</taxon>
        <taxon>Gunneridae</taxon>
        <taxon>Pentapetalae</taxon>
        <taxon>asterids</taxon>
        <taxon>Ericales</taxon>
        <taxon>Theaceae</taxon>
        <taxon>Camellia</taxon>
    </lineage>
</organism>
<gene>
    <name evidence="1" type="ORF">LOK49_LG13G00192</name>
</gene>
<dbReference type="Proteomes" id="UP001060215">
    <property type="component" value="Chromosome 14"/>
</dbReference>
<evidence type="ECO:0000313" key="1">
    <source>
        <dbReference type="EMBL" id="KAI7989494.1"/>
    </source>
</evidence>
<comment type="caution">
    <text evidence="1">The sequence shown here is derived from an EMBL/GenBank/DDBJ whole genome shotgun (WGS) entry which is preliminary data.</text>
</comment>
<name>A0ACC0FMD1_9ERIC</name>
<proteinExistence type="predicted"/>